<evidence type="ECO:0000313" key="3">
    <source>
        <dbReference type="Proteomes" id="UP000016761"/>
    </source>
</evidence>
<dbReference type="GO" id="GO:0005737">
    <property type="term" value="C:cytoplasm"/>
    <property type="evidence" value="ECO:0007669"/>
    <property type="project" value="TreeGrafter"/>
</dbReference>
<dbReference type="InterPro" id="IPR027417">
    <property type="entry name" value="P-loop_NTPase"/>
</dbReference>
<feature type="domain" description="CobW/HypB/UreG nucleotide-binding" evidence="1">
    <location>
        <begin position="15"/>
        <end position="198"/>
    </location>
</feature>
<comment type="caution">
    <text evidence="2">The sequence shown here is derived from an EMBL/GenBank/DDBJ whole genome shotgun (WGS) entry which is preliminary data.</text>
</comment>
<dbReference type="AlphaFoldDB" id="U4TAD8"/>
<dbReference type="PANTHER" id="PTHR13748:SF46">
    <property type="entry name" value="ZINC CHAPERONE YEIR"/>
    <property type="match status" value="1"/>
</dbReference>
<dbReference type="PANTHER" id="PTHR13748">
    <property type="entry name" value="COBW-RELATED"/>
    <property type="match status" value="1"/>
</dbReference>
<reference evidence="2 3" key="1">
    <citation type="journal article" date="2013" name="Genome Announc.">
        <title>Draft Genome Sequence of Psychrobacter aquaticus Strain CMS 56T, Isolated from a Cyanobacterial Mat Sample Collected from Water Bodies in the McMurdo Dry Valley Region of Antarctica.</title>
        <authorList>
            <person name="Reddy G.S."/>
            <person name="Ara S."/>
            <person name="Singh A."/>
            <person name="Kumar Pinnaka A."/>
            <person name="Shivaji S."/>
        </authorList>
    </citation>
    <scope>NUCLEOTIDE SEQUENCE [LARGE SCALE GENOMIC DNA]</scope>
    <source>
        <strain evidence="2 3">CMS 56</strain>
    </source>
</reference>
<accession>U4TAD8</accession>
<sequence>MSPALNTSTIFQNIPCTLVTGFLGAGKTTVINQLLSIKLTDERWALLINEFGRIGIDGALLTSSQDNTAEQNNIAIREVSGGCICCTSQLPLQIAISRLLSDHHPQRLLIEPTGLAHPRELIRQLSAPHWQTALKMQAVITVLSAVQWQQDKYRTHDGFQAHVRDADVLVINRYAQLNDGEKQALQEWIAKLNSQVNIFWAPSVQTTPEDEYSLNAYLSALRTQLTKPSCTILKQRTVNIAHPQNSTVRLQPLNKSLAADSLSSLSTVDNETQTDTDLDQPYRYHEKQQDILLAGWRLPAHYVLKADNLQDWLLKLPSWQRIKGVVHTTDGWLQINFTPDSLTTSTVSSQVDSRLEIILQLDENNSEAQDTIAKDNQVGTENESSPSTFIELPSIIDWDACDRELMAMVI</sequence>
<dbReference type="InterPro" id="IPR003495">
    <property type="entry name" value="CobW/HypB/UreG_nucleotide-bd"/>
</dbReference>
<dbReference type="RefSeq" id="WP_021814055.1">
    <property type="nucleotide sequence ID" value="NZ_AUSW01000025.1"/>
</dbReference>
<dbReference type="Gene3D" id="3.40.50.300">
    <property type="entry name" value="P-loop containing nucleotide triphosphate hydrolases"/>
    <property type="match status" value="1"/>
</dbReference>
<keyword evidence="3" id="KW-1185">Reference proteome</keyword>
<organism evidence="2 3">
    <name type="scientific">Psychrobacter aquaticus CMS 56</name>
    <dbReference type="NCBI Taxonomy" id="1354303"/>
    <lineage>
        <taxon>Bacteria</taxon>
        <taxon>Pseudomonadati</taxon>
        <taxon>Pseudomonadota</taxon>
        <taxon>Gammaproteobacteria</taxon>
        <taxon>Moraxellales</taxon>
        <taxon>Moraxellaceae</taxon>
        <taxon>Psychrobacter</taxon>
    </lineage>
</organism>
<name>U4TAD8_9GAMM</name>
<dbReference type="eggNOG" id="COG0523">
    <property type="taxonomic scope" value="Bacteria"/>
</dbReference>
<dbReference type="Pfam" id="PF02492">
    <property type="entry name" value="cobW"/>
    <property type="match status" value="1"/>
</dbReference>
<protein>
    <recommendedName>
        <fullName evidence="1">CobW/HypB/UreG nucleotide-binding domain-containing protein</fullName>
    </recommendedName>
</protein>
<evidence type="ECO:0000313" key="2">
    <source>
        <dbReference type="EMBL" id="ERL55674.1"/>
    </source>
</evidence>
<gene>
    <name evidence="2" type="ORF">M917_1411</name>
</gene>
<dbReference type="CDD" id="cd03112">
    <property type="entry name" value="CobW-like"/>
    <property type="match status" value="1"/>
</dbReference>
<dbReference type="EMBL" id="AUSW01000025">
    <property type="protein sequence ID" value="ERL55674.1"/>
    <property type="molecule type" value="Genomic_DNA"/>
</dbReference>
<dbReference type="PATRIC" id="fig|1354303.4.peg.1393"/>
<dbReference type="Proteomes" id="UP000016761">
    <property type="component" value="Unassembled WGS sequence"/>
</dbReference>
<dbReference type="InterPro" id="IPR051316">
    <property type="entry name" value="Zinc-reg_GTPase_activator"/>
</dbReference>
<dbReference type="OrthoDB" id="9808822at2"/>
<dbReference type="SUPFAM" id="SSF52540">
    <property type="entry name" value="P-loop containing nucleoside triphosphate hydrolases"/>
    <property type="match status" value="1"/>
</dbReference>
<dbReference type="STRING" id="1354303.M917_1411"/>
<evidence type="ECO:0000259" key="1">
    <source>
        <dbReference type="Pfam" id="PF02492"/>
    </source>
</evidence>
<proteinExistence type="predicted"/>